<gene>
    <name evidence="1" type="ORF">ACFSL4_01765</name>
</gene>
<evidence type="ECO:0000313" key="2">
    <source>
        <dbReference type="Proteomes" id="UP001597261"/>
    </source>
</evidence>
<name>A0ABW4IKE1_9ACTN</name>
<organism evidence="1 2">
    <name type="scientific">Streptomyces caeni</name>
    <dbReference type="NCBI Taxonomy" id="2307231"/>
    <lineage>
        <taxon>Bacteria</taxon>
        <taxon>Bacillati</taxon>
        <taxon>Actinomycetota</taxon>
        <taxon>Actinomycetes</taxon>
        <taxon>Kitasatosporales</taxon>
        <taxon>Streptomycetaceae</taxon>
        <taxon>Streptomyces</taxon>
    </lineage>
</organism>
<dbReference type="EMBL" id="JBHUDX010000004">
    <property type="protein sequence ID" value="MFD1656993.1"/>
    <property type="molecule type" value="Genomic_DNA"/>
</dbReference>
<dbReference type="RefSeq" id="WP_381077421.1">
    <property type="nucleotide sequence ID" value="NZ_JBHUDX010000004.1"/>
</dbReference>
<reference evidence="2" key="1">
    <citation type="journal article" date="2019" name="Int. J. Syst. Evol. Microbiol.">
        <title>The Global Catalogue of Microorganisms (GCM) 10K type strain sequencing project: providing services to taxonomists for standard genome sequencing and annotation.</title>
        <authorList>
            <consortium name="The Broad Institute Genomics Platform"/>
            <consortium name="The Broad Institute Genome Sequencing Center for Infectious Disease"/>
            <person name="Wu L."/>
            <person name="Ma J."/>
        </authorList>
    </citation>
    <scope>NUCLEOTIDE SEQUENCE [LARGE SCALE GENOMIC DNA]</scope>
    <source>
        <strain evidence="2">CGMCC 1.12470</strain>
    </source>
</reference>
<keyword evidence="2" id="KW-1185">Reference proteome</keyword>
<dbReference type="Proteomes" id="UP001597261">
    <property type="component" value="Unassembled WGS sequence"/>
</dbReference>
<comment type="caution">
    <text evidence="1">The sequence shown here is derived from an EMBL/GenBank/DDBJ whole genome shotgun (WGS) entry which is preliminary data.</text>
</comment>
<sequence>MPAFATLTDGFDDGVRDPVLWSGSYSTVEEAGGRARVPCTTGYAAYASATLYTAGRVAGRLPHGSSMAPLPRTAPTMTGV</sequence>
<evidence type="ECO:0000313" key="1">
    <source>
        <dbReference type="EMBL" id="MFD1656993.1"/>
    </source>
</evidence>
<proteinExistence type="predicted"/>
<protein>
    <submittedName>
        <fullName evidence="1">Uncharacterized protein</fullName>
    </submittedName>
</protein>
<accession>A0ABW4IKE1</accession>